<dbReference type="OrthoDB" id="274769at2"/>
<evidence type="ECO:0000313" key="2">
    <source>
        <dbReference type="EMBL" id="TDU68139.1"/>
    </source>
</evidence>
<feature type="signal peptide" evidence="1">
    <location>
        <begin position="1"/>
        <end position="23"/>
    </location>
</feature>
<dbReference type="Proteomes" id="UP000295662">
    <property type="component" value="Unassembled WGS sequence"/>
</dbReference>
<name>A0A4R7RSM7_9BACT</name>
<accession>A0A4R7RSM7</accession>
<organism evidence="2 3">
    <name type="scientific">Prosthecobacter fusiformis</name>
    <dbReference type="NCBI Taxonomy" id="48464"/>
    <lineage>
        <taxon>Bacteria</taxon>
        <taxon>Pseudomonadati</taxon>
        <taxon>Verrucomicrobiota</taxon>
        <taxon>Verrucomicrobiia</taxon>
        <taxon>Verrucomicrobiales</taxon>
        <taxon>Verrucomicrobiaceae</taxon>
        <taxon>Prosthecobacter</taxon>
    </lineage>
</organism>
<evidence type="ECO:0000313" key="3">
    <source>
        <dbReference type="Proteomes" id="UP000295662"/>
    </source>
</evidence>
<dbReference type="RefSeq" id="WP_133796281.1">
    <property type="nucleotide sequence ID" value="NZ_SOCA01000006.1"/>
</dbReference>
<protein>
    <recommendedName>
        <fullName evidence="4">DUF4469 domain-containing protein</fullName>
    </recommendedName>
</protein>
<sequence>MNNLIKIRILSLVAVVLATNLKAAEVPELDRLKEAYRGAVGRVVNPLTQMYLTELEKLRDVYTQAGNVVGADTVKAEIAVITQKIADAGKGTETLMEAMVVVPPNDPNGVTFGPVHRGDVITLSYLGGMWKNAGRLATENPDAIITEKGEQSRLVIAAPPENGVPGTVYQVVPPHTAAKPFSYTVPQSAAAVVLRINANSDDKSNPGFVTYRLTLSR</sequence>
<dbReference type="AlphaFoldDB" id="A0A4R7RSM7"/>
<dbReference type="EMBL" id="SOCA01000006">
    <property type="protein sequence ID" value="TDU68139.1"/>
    <property type="molecule type" value="Genomic_DNA"/>
</dbReference>
<keyword evidence="1" id="KW-0732">Signal</keyword>
<feature type="chain" id="PRO_5020406061" description="DUF4469 domain-containing protein" evidence="1">
    <location>
        <begin position="24"/>
        <end position="217"/>
    </location>
</feature>
<comment type="caution">
    <text evidence="2">The sequence shown here is derived from an EMBL/GenBank/DDBJ whole genome shotgun (WGS) entry which is preliminary data.</text>
</comment>
<gene>
    <name evidence="2" type="ORF">EI77_03256</name>
</gene>
<reference evidence="2 3" key="1">
    <citation type="submission" date="2019-03" db="EMBL/GenBank/DDBJ databases">
        <title>Genomic Encyclopedia of Archaeal and Bacterial Type Strains, Phase II (KMG-II): from individual species to whole genera.</title>
        <authorList>
            <person name="Goeker M."/>
        </authorList>
    </citation>
    <scope>NUCLEOTIDE SEQUENCE [LARGE SCALE GENOMIC DNA]</scope>
    <source>
        <strain evidence="2 3">ATCC 25309</strain>
    </source>
</reference>
<keyword evidence="3" id="KW-1185">Reference proteome</keyword>
<evidence type="ECO:0008006" key="4">
    <source>
        <dbReference type="Google" id="ProtNLM"/>
    </source>
</evidence>
<proteinExistence type="predicted"/>
<evidence type="ECO:0000256" key="1">
    <source>
        <dbReference type="SAM" id="SignalP"/>
    </source>
</evidence>